<name>A0A6V7H5L0_9HYME</name>
<evidence type="ECO:0000313" key="1">
    <source>
        <dbReference type="EMBL" id="CAD1474641.1"/>
    </source>
</evidence>
<keyword evidence="2" id="KW-1185">Reference proteome</keyword>
<feature type="non-terminal residue" evidence="1">
    <location>
        <position position="158"/>
    </location>
</feature>
<dbReference type="AlphaFoldDB" id="A0A6V7H5L0"/>
<accession>A0A6V7H5L0</accession>
<dbReference type="Proteomes" id="UP000752696">
    <property type="component" value="Unassembled WGS sequence"/>
</dbReference>
<comment type="caution">
    <text evidence="1">The sequence shown here is derived from an EMBL/GenBank/DDBJ whole genome shotgun (WGS) entry which is preliminary data.</text>
</comment>
<reference evidence="1" key="1">
    <citation type="submission" date="2020-07" db="EMBL/GenBank/DDBJ databases">
        <authorList>
            <person name="Nazaruddin N."/>
        </authorList>
    </citation>
    <scope>NUCLEOTIDE SEQUENCE</scope>
</reference>
<dbReference type="EMBL" id="CAJDYZ010007813">
    <property type="protein sequence ID" value="CAD1474641.1"/>
    <property type="molecule type" value="Genomic_DNA"/>
</dbReference>
<sequence>MGNVRGIRYSRILTLDPDCWKLRHNLNNHSSRFICRDQVIVFRHWHDIGKYDVSTMIDHIIEQSKQEKIFMLKQDGTAFFVMASERTEYQEKIIILSASLAPDNLHVQNRKYSFPNLILNILLLNIFVHTFGKVTCPQSFLLALCESIFDLLFGFDGK</sequence>
<gene>
    <name evidence="1" type="ORF">MHI_LOCUS481866</name>
</gene>
<proteinExistence type="predicted"/>
<dbReference type="InterPro" id="IPR029058">
    <property type="entry name" value="AB_hydrolase_fold"/>
</dbReference>
<dbReference type="OrthoDB" id="7613765at2759"/>
<organism evidence="1 2">
    <name type="scientific">Heterotrigona itama</name>
    <dbReference type="NCBI Taxonomy" id="395501"/>
    <lineage>
        <taxon>Eukaryota</taxon>
        <taxon>Metazoa</taxon>
        <taxon>Ecdysozoa</taxon>
        <taxon>Arthropoda</taxon>
        <taxon>Hexapoda</taxon>
        <taxon>Insecta</taxon>
        <taxon>Pterygota</taxon>
        <taxon>Neoptera</taxon>
        <taxon>Endopterygota</taxon>
        <taxon>Hymenoptera</taxon>
        <taxon>Apocrita</taxon>
        <taxon>Aculeata</taxon>
        <taxon>Apoidea</taxon>
        <taxon>Anthophila</taxon>
        <taxon>Apidae</taxon>
        <taxon>Heterotrigona</taxon>
    </lineage>
</organism>
<protein>
    <submittedName>
        <fullName evidence="1">Uncharacterized protein</fullName>
    </submittedName>
</protein>
<evidence type="ECO:0000313" key="2">
    <source>
        <dbReference type="Proteomes" id="UP000752696"/>
    </source>
</evidence>
<dbReference type="Gene3D" id="3.40.50.1820">
    <property type="entry name" value="alpha/beta hydrolase"/>
    <property type="match status" value="1"/>
</dbReference>